<keyword evidence="11" id="KW-1185">Reference proteome</keyword>
<name>A0A8S3R565_MYTED</name>
<evidence type="ECO:0000256" key="2">
    <source>
        <dbReference type="ARBA" id="ARBA00012840"/>
    </source>
</evidence>
<keyword evidence="5" id="KW-0067">ATP-binding</keyword>
<keyword evidence="4" id="KW-0547">Nucleotide-binding</keyword>
<dbReference type="Gene3D" id="3.30.930.10">
    <property type="entry name" value="Bira Bifunctional Protein, Domain 2"/>
    <property type="match status" value="1"/>
</dbReference>
<feature type="domain" description="Aminoacyl-transfer RNA synthetases class-II family profile" evidence="9">
    <location>
        <begin position="243"/>
        <end position="487"/>
    </location>
</feature>
<dbReference type="EC" id="6.1.1.11" evidence="2"/>
<dbReference type="SMR" id="A0A8S3R565"/>
<organism evidence="10 11">
    <name type="scientific">Mytilus edulis</name>
    <name type="common">Blue mussel</name>
    <dbReference type="NCBI Taxonomy" id="6550"/>
    <lineage>
        <taxon>Eukaryota</taxon>
        <taxon>Metazoa</taxon>
        <taxon>Spiralia</taxon>
        <taxon>Lophotrochozoa</taxon>
        <taxon>Mollusca</taxon>
        <taxon>Bivalvia</taxon>
        <taxon>Autobranchia</taxon>
        <taxon>Pteriomorphia</taxon>
        <taxon>Mytilida</taxon>
        <taxon>Mytiloidea</taxon>
        <taxon>Mytilidae</taxon>
        <taxon>Mytilinae</taxon>
        <taxon>Mytilus</taxon>
    </lineage>
</organism>
<dbReference type="PANTHER" id="PTHR11778">
    <property type="entry name" value="SERYL-TRNA SYNTHETASE"/>
    <property type="match status" value="1"/>
</dbReference>
<dbReference type="GO" id="GO:0005524">
    <property type="term" value="F:ATP binding"/>
    <property type="evidence" value="ECO:0007669"/>
    <property type="project" value="UniProtKB-KW"/>
</dbReference>
<reference evidence="10" key="1">
    <citation type="submission" date="2021-03" db="EMBL/GenBank/DDBJ databases">
        <authorList>
            <person name="Bekaert M."/>
        </authorList>
    </citation>
    <scope>NUCLEOTIDE SEQUENCE</scope>
</reference>
<protein>
    <recommendedName>
        <fullName evidence="2">serine--tRNA ligase</fullName>
        <ecNumber evidence="2">6.1.1.11</ecNumber>
    </recommendedName>
    <alternativeName>
        <fullName evidence="7">Seryl-tRNA synthetase</fullName>
    </alternativeName>
</protein>
<comment type="caution">
    <text evidence="10">The sequence shown here is derived from an EMBL/GenBank/DDBJ whole genome shotgun (WGS) entry which is preliminary data.</text>
</comment>
<evidence type="ECO:0000256" key="8">
    <source>
        <dbReference type="SAM" id="Coils"/>
    </source>
</evidence>
<dbReference type="SUPFAM" id="SSF55681">
    <property type="entry name" value="Class II aaRS and biotin synthetases"/>
    <property type="match status" value="1"/>
</dbReference>
<dbReference type="GO" id="GO:0004828">
    <property type="term" value="F:serine-tRNA ligase activity"/>
    <property type="evidence" value="ECO:0007669"/>
    <property type="project" value="UniProtKB-EC"/>
</dbReference>
<evidence type="ECO:0000313" key="11">
    <source>
        <dbReference type="Proteomes" id="UP000683360"/>
    </source>
</evidence>
<proteinExistence type="inferred from homology"/>
<comment type="similarity">
    <text evidence="1">Belongs to the class-II aminoacyl-tRNA synthetase family. Type-1 seryl-tRNA synthetase subfamily.</text>
</comment>
<evidence type="ECO:0000256" key="3">
    <source>
        <dbReference type="ARBA" id="ARBA00022598"/>
    </source>
</evidence>
<accession>A0A8S3R565</accession>
<dbReference type="Proteomes" id="UP000683360">
    <property type="component" value="Unassembled WGS sequence"/>
</dbReference>
<dbReference type="InterPro" id="IPR045864">
    <property type="entry name" value="aa-tRNA-synth_II/BPL/LPL"/>
</dbReference>
<dbReference type="EMBL" id="CAJPWZ010000944">
    <property type="protein sequence ID" value="CAG2204345.1"/>
    <property type="molecule type" value="Genomic_DNA"/>
</dbReference>
<dbReference type="Pfam" id="PF00587">
    <property type="entry name" value="tRNA-synt_2b"/>
    <property type="match status" value="1"/>
</dbReference>
<keyword evidence="6" id="KW-0030">Aminoacyl-tRNA synthetase</keyword>
<dbReference type="AlphaFoldDB" id="A0A8S3R565"/>
<evidence type="ECO:0000259" key="9">
    <source>
        <dbReference type="PROSITE" id="PS50862"/>
    </source>
</evidence>
<feature type="coiled-coil region" evidence="8">
    <location>
        <begin position="89"/>
        <end position="126"/>
    </location>
</feature>
<dbReference type="GO" id="GO:0006434">
    <property type="term" value="P:seryl-tRNA aminoacylation"/>
    <property type="evidence" value="ECO:0007669"/>
    <property type="project" value="InterPro"/>
</dbReference>
<evidence type="ECO:0000256" key="5">
    <source>
        <dbReference type="ARBA" id="ARBA00022840"/>
    </source>
</evidence>
<dbReference type="InterPro" id="IPR002317">
    <property type="entry name" value="Ser-tRNA-ligase_type_1"/>
</dbReference>
<evidence type="ECO:0000313" key="10">
    <source>
        <dbReference type="EMBL" id="CAG2204345.1"/>
    </source>
</evidence>
<evidence type="ECO:0000256" key="6">
    <source>
        <dbReference type="ARBA" id="ARBA00023146"/>
    </source>
</evidence>
<evidence type="ECO:0000256" key="4">
    <source>
        <dbReference type="ARBA" id="ARBA00022741"/>
    </source>
</evidence>
<sequence>MQPVRRMITLCQSSQCQHMLKLKYKHGIKSPSIQHRLYCTAWEYKYRKSALFAKRQRKVNQENIPVELDIDIEERLKVKGQLLSELSSRNIHDIDIDQLERDYKKLKELEKRELELEEQKQECTKKVAILFQAKRENVESSDDIEKELKNVVDIGRQTKKQIKDLFPEVTSTAERVALTSLNLPNRLHENTPLSEDRVEDNLDIDTDKSESMSHIEIGELFDLIKFSNIGNRAFYFKDSLSLLEQALTNYFCERSRHDGYTQLTCPEFFKPLIVEGCGIESDQVLKLKERPENPSDDYLAGVSIMSFIAYVAKSRINLTNEPMKYFSSGRSYTPESENHSLGLFNATQSTKVNTFSMCRDWETCDNLLQTEKNDLWNIYKQFNIPCRIVTISSPSLHRSEEMRVEIQFWAKSLQKYLKISSVSMVTDYISRRLMIRHYKGTLPVYMVHCEALDVTRLIAILMEYGAIQQDTYSFPQLEFLDKYWIHPK</sequence>
<keyword evidence="8" id="KW-0175">Coiled coil</keyword>
<gene>
    <name evidence="10" type="ORF">MEDL_18807</name>
</gene>
<dbReference type="InterPro" id="IPR042103">
    <property type="entry name" value="SerRS_1_N_sf"/>
</dbReference>
<dbReference type="Gene3D" id="1.10.287.40">
    <property type="entry name" value="Serine-tRNA synthetase, tRNA binding domain"/>
    <property type="match status" value="1"/>
</dbReference>
<dbReference type="InterPro" id="IPR006195">
    <property type="entry name" value="aa-tRNA-synth_II"/>
</dbReference>
<dbReference type="PROSITE" id="PS50862">
    <property type="entry name" value="AA_TRNA_LIGASE_II"/>
    <property type="match status" value="1"/>
</dbReference>
<keyword evidence="3 10" id="KW-0436">Ligase</keyword>
<dbReference type="OrthoDB" id="24683at2759"/>
<dbReference type="InterPro" id="IPR002314">
    <property type="entry name" value="aa-tRNA-synt_IIb"/>
</dbReference>
<evidence type="ECO:0000256" key="7">
    <source>
        <dbReference type="ARBA" id="ARBA00031113"/>
    </source>
</evidence>
<evidence type="ECO:0000256" key="1">
    <source>
        <dbReference type="ARBA" id="ARBA00010728"/>
    </source>
</evidence>